<dbReference type="PROSITE" id="PS51186">
    <property type="entry name" value="GNAT"/>
    <property type="match status" value="1"/>
</dbReference>
<dbReference type="PANTHER" id="PTHR43792">
    <property type="entry name" value="GNAT FAMILY, PUTATIVE (AFU_ORTHOLOGUE AFUA_3G00765)-RELATED-RELATED"/>
    <property type="match status" value="1"/>
</dbReference>
<dbReference type="AlphaFoldDB" id="A0A1E5IQ75"/>
<accession>A0A1E5IQ75</accession>
<keyword evidence="3" id="KW-0808">Transferase</keyword>
<name>A0A1E5IQ75_SHECO</name>
<dbReference type="OrthoDB" id="9798081at2"/>
<proteinExistence type="predicted"/>
<dbReference type="GO" id="GO:0016747">
    <property type="term" value="F:acyltransferase activity, transferring groups other than amino-acyl groups"/>
    <property type="evidence" value="ECO:0007669"/>
    <property type="project" value="InterPro"/>
</dbReference>
<dbReference type="RefSeq" id="WP_028762145.1">
    <property type="nucleotide sequence ID" value="NZ_BPEU01000009.1"/>
</dbReference>
<evidence type="ECO:0000313" key="4">
    <source>
        <dbReference type="Proteomes" id="UP000095230"/>
    </source>
</evidence>
<reference evidence="3 4" key="1">
    <citation type="submission" date="2016-07" db="EMBL/GenBank/DDBJ databases">
        <title>Whole-genome of two Shewanella species isolated from a digestive organ of sea cucumber Apostichopus japonicus Selenka 1867.</title>
        <authorList>
            <person name="Hong H.-H."/>
            <person name="Choi H."/>
            <person name="Cheon S."/>
            <person name="Oh J.-S."/>
            <person name="Lee H.-G."/>
            <person name="Park C."/>
        </authorList>
    </citation>
    <scope>NUCLEOTIDE SEQUENCE [LARGE SCALE GENOMIC DNA]</scope>
    <source>
        <strain evidence="3 4">CSB03KR</strain>
    </source>
</reference>
<evidence type="ECO:0000313" key="2">
    <source>
        <dbReference type="EMBL" id="GIU39592.1"/>
    </source>
</evidence>
<feature type="domain" description="N-acetyltransferase" evidence="1">
    <location>
        <begin position="9"/>
        <end position="168"/>
    </location>
</feature>
<evidence type="ECO:0000259" key="1">
    <source>
        <dbReference type="PROSITE" id="PS51186"/>
    </source>
</evidence>
<comment type="caution">
    <text evidence="3">The sequence shown here is derived from an EMBL/GenBank/DDBJ whole genome shotgun (WGS) entry which is preliminary data.</text>
</comment>
<reference evidence="2 5" key="2">
    <citation type="submission" date="2021-05" db="EMBL/GenBank/DDBJ databases">
        <title>Molecular characterization for Shewanella algae harboring chromosomal blaOXA-55-like strains isolated from clinical and environment sample.</title>
        <authorList>
            <person name="Ohama Y."/>
            <person name="Aoki K."/>
            <person name="Harada S."/>
            <person name="Moriya K."/>
            <person name="Ishii Y."/>
            <person name="Tateda K."/>
        </authorList>
    </citation>
    <scope>NUCLEOTIDE SEQUENCE [LARGE SCALE GENOMIC DNA]</scope>
    <source>
        <strain evidence="2 5">MBTL60-118</strain>
    </source>
</reference>
<dbReference type="SUPFAM" id="SSF55729">
    <property type="entry name" value="Acyl-CoA N-acyltransferases (Nat)"/>
    <property type="match status" value="1"/>
</dbReference>
<dbReference type="Proteomes" id="UP000773469">
    <property type="component" value="Unassembled WGS sequence"/>
</dbReference>
<dbReference type="InterPro" id="IPR016181">
    <property type="entry name" value="Acyl_CoA_acyltransferase"/>
</dbReference>
<dbReference type="Proteomes" id="UP000095230">
    <property type="component" value="Unassembled WGS sequence"/>
</dbReference>
<dbReference type="InterPro" id="IPR051531">
    <property type="entry name" value="N-acetyltransferase"/>
</dbReference>
<dbReference type="Pfam" id="PF13302">
    <property type="entry name" value="Acetyltransf_3"/>
    <property type="match status" value="1"/>
</dbReference>
<gene>
    <name evidence="3" type="ORF">BEL05_03615</name>
    <name evidence="2" type="ORF">TUM3794_14970</name>
</gene>
<evidence type="ECO:0000313" key="5">
    <source>
        <dbReference type="Proteomes" id="UP000773469"/>
    </source>
</evidence>
<dbReference type="EMBL" id="BPEU01000009">
    <property type="protein sequence ID" value="GIU39592.1"/>
    <property type="molecule type" value="Genomic_DNA"/>
</dbReference>
<protein>
    <submittedName>
        <fullName evidence="3">GCN5 family acetyltransferase</fullName>
    </submittedName>
    <submittedName>
        <fullName evidence="2">N-acetyltransferase GCN5</fullName>
    </submittedName>
</protein>
<keyword evidence="5" id="KW-1185">Reference proteome</keyword>
<evidence type="ECO:0000313" key="3">
    <source>
        <dbReference type="EMBL" id="OEG72093.1"/>
    </source>
</evidence>
<organism evidence="3 4">
    <name type="scientific">Shewanella colwelliana</name>
    <name type="common">Alteromonas colwelliana</name>
    <dbReference type="NCBI Taxonomy" id="23"/>
    <lineage>
        <taxon>Bacteria</taxon>
        <taxon>Pseudomonadati</taxon>
        <taxon>Pseudomonadota</taxon>
        <taxon>Gammaproteobacteria</taxon>
        <taxon>Alteromonadales</taxon>
        <taxon>Shewanellaceae</taxon>
        <taxon>Shewanella</taxon>
    </lineage>
</organism>
<dbReference type="Gene3D" id="3.40.630.30">
    <property type="match status" value="1"/>
</dbReference>
<dbReference type="EMBL" id="MCBT01000048">
    <property type="protein sequence ID" value="OEG72093.1"/>
    <property type="molecule type" value="Genomic_DNA"/>
</dbReference>
<sequence length="171" mass="18833">MLVFQTERLTVRRLTVADAPFMLAILNSEGFLNNIGDRGITTVPQAEAYLIEGSLDSYQQNEFGMYAVTLTSTGEAIGLAGLVKREQLSDIDIGYALLPQYWHRGYALEAAAGVVEHARALGFSELLGIVSPGNQASIQLLEKLGFKFDKVLQWDQGDDVLLYHKALEIID</sequence>
<dbReference type="PANTHER" id="PTHR43792:SF1">
    <property type="entry name" value="N-ACETYLTRANSFERASE DOMAIN-CONTAINING PROTEIN"/>
    <property type="match status" value="1"/>
</dbReference>
<dbReference type="InterPro" id="IPR000182">
    <property type="entry name" value="GNAT_dom"/>
</dbReference>
<dbReference type="STRING" id="23.BEL05_03615"/>